<evidence type="ECO:0000313" key="1">
    <source>
        <dbReference type="EMBL" id="MBF4375275.1"/>
    </source>
</evidence>
<dbReference type="Proteomes" id="UP000726136">
    <property type="component" value="Unassembled WGS sequence"/>
</dbReference>
<sequence length="179" mass="20382">MLKNANEKWQKALAQFVSVRDSVPETGADFYINAPGMHDDNTISLCIEAVLGWAISAEGFVNLAWQTCPHTKQIDERDYKTTIGKIKYLCKMNGINYGSLSWRASLSQLFELRNNLVHFKVPITYVGFSFAPKYQQDFSDTNMSKYQKSVISLINELGAKLNIDVSFTSGNYDLFYYDE</sequence>
<gene>
    <name evidence="1" type="ORF">EAY46_19730</name>
</gene>
<reference evidence="1 2" key="1">
    <citation type="journal article" date="2021" name="PeerJ">
        <title>Analysis of 44 Vibrio anguillarum genomes reveals high genetic diversity.</title>
        <authorList>
            <person name="Hansen M.J."/>
            <person name="Dalsgaard I."/>
        </authorList>
    </citation>
    <scope>NUCLEOTIDE SEQUENCE [LARGE SCALE GENOMIC DNA]</scope>
    <source>
        <strain evidence="1 2">040915-1/1B</strain>
    </source>
</reference>
<organism evidence="1 2">
    <name type="scientific">Vibrio anguillarum</name>
    <name type="common">Listonella anguillarum</name>
    <dbReference type="NCBI Taxonomy" id="55601"/>
    <lineage>
        <taxon>Bacteria</taxon>
        <taxon>Pseudomonadati</taxon>
        <taxon>Pseudomonadota</taxon>
        <taxon>Gammaproteobacteria</taxon>
        <taxon>Vibrionales</taxon>
        <taxon>Vibrionaceae</taxon>
        <taxon>Vibrio</taxon>
    </lineage>
</organism>
<name>A0ABR9ZA00_VIBAN</name>
<keyword evidence="2" id="KW-1185">Reference proteome</keyword>
<evidence type="ECO:0000313" key="2">
    <source>
        <dbReference type="Proteomes" id="UP000726136"/>
    </source>
</evidence>
<accession>A0ABR9ZA00</accession>
<protein>
    <submittedName>
        <fullName evidence="1">Uncharacterized protein</fullName>
    </submittedName>
</protein>
<comment type="caution">
    <text evidence="1">The sequence shown here is derived from an EMBL/GenBank/DDBJ whole genome shotgun (WGS) entry which is preliminary data.</text>
</comment>
<proteinExistence type="predicted"/>
<dbReference type="EMBL" id="RDPI01000084">
    <property type="protein sequence ID" value="MBF4375275.1"/>
    <property type="molecule type" value="Genomic_DNA"/>
</dbReference>